<keyword evidence="3 8" id="KW-0489">Methyltransferase</keyword>
<dbReference type="PANTHER" id="PTHR46111:SF1">
    <property type="entry name" value="RIBOSOMAL RNA SMALL SUBUNIT METHYLTRANSFERASE I"/>
    <property type="match status" value="1"/>
</dbReference>
<evidence type="ECO:0000313" key="9">
    <source>
        <dbReference type="Proteomes" id="UP000177199"/>
    </source>
</evidence>
<evidence type="ECO:0000259" key="7">
    <source>
        <dbReference type="Pfam" id="PF00590"/>
    </source>
</evidence>
<dbReference type="AlphaFoldDB" id="A0A1F7HJD8"/>
<protein>
    <submittedName>
        <fullName evidence="8">16S rRNA (Cytidine(1402)-2'-O)-methyltransferase</fullName>
    </submittedName>
</protein>
<reference evidence="8 9" key="1">
    <citation type="journal article" date="2016" name="Nat. Commun.">
        <title>Thousands of microbial genomes shed light on interconnected biogeochemical processes in an aquifer system.</title>
        <authorList>
            <person name="Anantharaman K."/>
            <person name="Brown C.T."/>
            <person name="Hug L.A."/>
            <person name="Sharon I."/>
            <person name="Castelle C.J."/>
            <person name="Probst A.J."/>
            <person name="Thomas B.C."/>
            <person name="Singh A."/>
            <person name="Wilkins M.J."/>
            <person name="Karaoz U."/>
            <person name="Brodie E.L."/>
            <person name="Williams K.H."/>
            <person name="Hubbard S.S."/>
            <person name="Banfield J.F."/>
        </authorList>
    </citation>
    <scope>NUCLEOTIDE SEQUENCE [LARGE SCALE GENOMIC DNA]</scope>
</reference>
<accession>A0A1F7HJD8</accession>
<dbReference type="GO" id="GO:0032259">
    <property type="term" value="P:methylation"/>
    <property type="evidence" value="ECO:0007669"/>
    <property type="project" value="UniProtKB-KW"/>
</dbReference>
<keyword evidence="5" id="KW-0949">S-adenosyl-L-methionine</keyword>
<evidence type="ECO:0000256" key="6">
    <source>
        <dbReference type="SAM" id="Phobius"/>
    </source>
</evidence>
<dbReference type="EMBL" id="MFZV01000017">
    <property type="protein sequence ID" value="OGK31205.1"/>
    <property type="molecule type" value="Genomic_DNA"/>
</dbReference>
<proteinExistence type="predicted"/>
<organism evidence="8 9">
    <name type="scientific">Candidatus Roizmanbacteria bacterium RIFCSPHIGHO2_12_FULL_33_9</name>
    <dbReference type="NCBI Taxonomy" id="1802045"/>
    <lineage>
        <taxon>Bacteria</taxon>
        <taxon>Candidatus Roizmaniibacteriota</taxon>
    </lineage>
</organism>
<keyword evidence="6" id="KW-1133">Transmembrane helix</keyword>
<keyword evidence="4 8" id="KW-0808">Transferase</keyword>
<feature type="domain" description="Tetrapyrrole methylase" evidence="7">
    <location>
        <begin position="1"/>
        <end position="213"/>
    </location>
</feature>
<dbReference type="SUPFAM" id="SSF53790">
    <property type="entry name" value="Tetrapyrrole methylase"/>
    <property type="match status" value="1"/>
</dbReference>
<gene>
    <name evidence="8" type="ORF">A3F29_01780</name>
</gene>
<evidence type="ECO:0000256" key="2">
    <source>
        <dbReference type="ARBA" id="ARBA00022552"/>
    </source>
</evidence>
<dbReference type="InterPro" id="IPR008189">
    <property type="entry name" value="rRNA_ssu_MeTfrase_I"/>
</dbReference>
<dbReference type="InterPro" id="IPR000878">
    <property type="entry name" value="4pyrrol_Mease"/>
</dbReference>
<evidence type="ECO:0000256" key="1">
    <source>
        <dbReference type="ARBA" id="ARBA00022490"/>
    </source>
</evidence>
<dbReference type="GO" id="GO:0006364">
    <property type="term" value="P:rRNA processing"/>
    <property type="evidence" value="ECO:0007669"/>
    <property type="project" value="UniProtKB-KW"/>
</dbReference>
<dbReference type="InterPro" id="IPR014777">
    <property type="entry name" value="4pyrrole_Mease_sub1"/>
</dbReference>
<evidence type="ECO:0000256" key="3">
    <source>
        <dbReference type="ARBA" id="ARBA00022603"/>
    </source>
</evidence>
<keyword evidence="2" id="KW-0698">rRNA processing</keyword>
<dbReference type="CDD" id="cd11648">
    <property type="entry name" value="RsmI"/>
    <property type="match status" value="1"/>
</dbReference>
<name>A0A1F7HJD8_9BACT</name>
<dbReference type="PANTHER" id="PTHR46111">
    <property type="entry name" value="RIBOSOMAL RNA SMALL SUBUNIT METHYLTRANSFERASE I"/>
    <property type="match status" value="1"/>
</dbReference>
<dbReference type="PIRSF" id="PIRSF005917">
    <property type="entry name" value="MTase_YraL"/>
    <property type="match status" value="1"/>
</dbReference>
<keyword evidence="1" id="KW-0963">Cytoplasm</keyword>
<dbReference type="InterPro" id="IPR014776">
    <property type="entry name" value="4pyrrole_Mease_sub2"/>
</dbReference>
<evidence type="ECO:0000256" key="4">
    <source>
        <dbReference type="ARBA" id="ARBA00022679"/>
    </source>
</evidence>
<dbReference type="Proteomes" id="UP000177199">
    <property type="component" value="Unassembled WGS sequence"/>
</dbReference>
<comment type="caution">
    <text evidence="8">The sequence shown here is derived from an EMBL/GenBank/DDBJ whole genome shotgun (WGS) entry which is preliminary data.</text>
</comment>
<keyword evidence="6" id="KW-0472">Membrane</keyword>
<evidence type="ECO:0000313" key="8">
    <source>
        <dbReference type="EMBL" id="OGK31205.1"/>
    </source>
</evidence>
<dbReference type="GO" id="GO:0008168">
    <property type="term" value="F:methyltransferase activity"/>
    <property type="evidence" value="ECO:0007669"/>
    <property type="project" value="UniProtKB-KW"/>
</dbReference>
<dbReference type="InterPro" id="IPR035996">
    <property type="entry name" value="4pyrrol_Methylase_sf"/>
</dbReference>
<keyword evidence="6" id="KW-0812">Transmembrane</keyword>
<dbReference type="NCBIfam" id="TIGR00096">
    <property type="entry name" value="16S rRNA (cytidine(1402)-2'-O)-methyltransferase"/>
    <property type="match status" value="1"/>
</dbReference>
<dbReference type="Pfam" id="PF00590">
    <property type="entry name" value="TP_methylase"/>
    <property type="match status" value="1"/>
</dbReference>
<dbReference type="Gene3D" id="3.40.1010.10">
    <property type="entry name" value="Cobalt-precorrin-4 Transmethylase, Domain 1"/>
    <property type="match status" value="1"/>
</dbReference>
<evidence type="ECO:0000256" key="5">
    <source>
        <dbReference type="ARBA" id="ARBA00022691"/>
    </source>
</evidence>
<dbReference type="Gene3D" id="3.30.950.10">
    <property type="entry name" value="Methyltransferase, Cobalt-precorrin-4 Transmethylase, Domain 2"/>
    <property type="match status" value="1"/>
</dbReference>
<feature type="transmembrane region" description="Helical" evidence="6">
    <location>
        <begin position="120"/>
        <end position="141"/>
    </location>
</feature>
<sequence length="230" mass="26156">MLYIVATPIGNLDDLSIRQAKTLADSEIILAEDTRSAFKLLEAIKKRFDFKIRDNQIVRSFYKEVEYKKSFDVIKDLENGKIVSLISESGMPVISDPGSILLKEVIKLNIKFTVIPGPSAVISALILSGFNTGNFMFLGFLPKKNNELRKLIKKIQKISEVTPSNIFVAYLSMYRYIDSLKIMDELIPDADICICREMTKKFEEVIRGKPKELMAKKFKGELTLVLKLTH</sequence>